<proteinExistence type="predicted"/>
<organism evidence="9 10">
    <name type="scientific">Duncaniella freteri</name>
    <dbReference type="NCBI Taxonomy" id="2530391"/>
    <lineage>
        <taxon>Bacteria</taxon>
        <taxon>Pseudomonadati</taxon>
        <taxon>Bacteroidota</taxon>
        <taxon>Bacteroidia</taxon>
        <taxon>Bacteroidales</taxon>
        <taxon>Muribaculaceae</taxon>
        <taxon>Duncaniella</taxon>
    </lineage>
</organism>
<dbReference type="SUPFAM" id="SSF53649">
    <property type="entry name" value="Alkaline phosphatase-like"/>
    <property type="match status" value="1"/>
</dbReference>
<evidence type="ECO:0000259" key="8">
    <source>
        <dbReference type="Pfam" id="PF00884"/>
    </source>
</evidence>
<evidence type="ECO:0000256" key="5">
    <source>
        <dbReference type="ARBA" id="ARBA00022989"/>
    </source>
</evidence>
<evidence type="ECO:0000256" key="1">
    <source>
        <dbReference type="ARBA" id="ARBA00004651"/>
    </source>
</evidence>
<evidence type="ECO:0000313" key="10">
    <source>
        <dbReference type="Proteomes" id="UP000297635"/>
    </source>
</evidence>
<evidence type="ECO:0000256" key="2">
    <source>
        <dbReference type="ARBA" id="ARBA00022475"/>
    </source>
</evidence>
<comment type="caution">
    <text evidence="9">The sequence shown here is derived from an EMBL/GenBank/DDBJ whole genome shotgun (WGS) entry which is preliminary data.</text>
</comment>
<dbReference type="EMBL" id="SJSA01000001">
    <property type="protein sequence ID" value="TGG40141.1"/>
    <property type="molecule type" value="Genomic_DNA"/>
</dbReference>
<dbReference type="PANTHER" id="PTHR30443">
    <property type="entry name" value="INNER MEMBRANE PROTEIN"/>
    <property type="match status" value="1"/>
</dbReference>
<dbReference type="Proteomes" id="UP000297635">
    <property type="component" value="Unassembled WGS sequence"/>
</dbReference>
<feature type="transmembrane region" description="Helical" evidence="7">
    <location>
        <begin position="158"/>
        <end position="175"/>
    </location>
</feature>
<dbReference type="Pfam" id="PF00884">
    <property type="entry name" value="Sulfatase"/>
    <property type="match status" value="1"/>
</dbReference>
<dbReference type="InterPro" id="IPR017850">
    <property type="entry name" value="Alkaline_phosphatase_core_sf"/>
</dbReference>
<feature type="transmembrane region" description="Helical" evidence="7">
    <location>
        <begin position="56"/>
        <end position="76"/>
    </location>
</feature>
<sequence length="525" mass="59230">MTPRSSVKEPDIYYNKTKRIPYLYFWAGTALFYSLIFTTVDFIGNPYSGAAGFLNLLMQWCVVAVSASGVIGLIGINRYVFSVAFPVLMAMSAALGYFKLTMGVSLTPMCIELALVNNLNVWGTVMSVCLAMCLAVSVVASVIAVVCRWRYVADRHHAVYAAVAVLIIAGATHVARIKAPVIGRMPYVFYYSVKDYWGNRTVVRNERSTFDNTGVSVPEVSPDVVVVIGESLRSDHVPMNGYHRNTMPRLSRDSNLISFAHVFSEPWCTHTSVPRIMTRADSANPDIAYEEQSFITLFKRAGYHTVWLSNQDSNSTYAYFMHETDSLVMGNPAKSMYNFDKWLDVELVPDIHSLLNSHADRKKLMVIHSIGSHWWYRSHYPDSLALFKPETDSRVISELSREQIINSYDNTILATDDFLGKVIDCLRDRNAVLIYISDHGEALGEEGNYLHANDFPELHNPACLVWCSERYARLYPHRVYALERNRAMDWSTDAIFHSVADAAGMESDAVVSNQSFFSYEEGRMD</sequence>
<protein>
    <submittedName>
        <fullName evidence="9">Phosphoethanolamine transferase</fullName>
    </submittedName>
</protein>
<keyword evidence="3 9" id="KW-0808">Transferase</keyword>
<evidence type="ECO:0000256" key="4">
    <source>
        <dbReference type="ARBA" id="ARBA00022692"/>
    </source>
</evidence>
<evidence type="ECO:0000313" key="9">
    <source>
        <dbReference type="EMBL" id="TGG40141.1"/>
    </source>
</evidence>
<feature type="domain" description="Sulfatase N-terminal" evidence="8">
    <location>
        <begin position="222"/>
        <end position="505"/>
    </location>
</feature>
<dbReference type="GO" id="GO:0005886">
    <property type="term" value="C:plasma membrane"/>
    <property type="evidence" value="ECO:0007669"/>
    <property type="project" value="UniProtKB-SubCell"/>
</dbReference>
<keyword evidence="4 7" id="KW-0812">Transmembrane</keyword>
<feature type="transmembrane region" description="Helical" evidence="7">
    <location>
        <begin position="121"/>
        <end position="146"/>
    </location>
</feature>
<keyword evidence="2" id="KW-1003">Cell membrane</keyword>
<dbReference type="GO" id="GO:0016776">
    <property type="term" value="F:phosphotransferase activity, phosphate group as acceptor"/>
    <property type="evidence" value="ECO:0007669"/>
    <property type="project" value="TreeGrafter"/>
</dbReference>
<accession>A0A4Z0V5P1</accession>
<evidence type="ECO:0000256" key="3">
    <source>
        <dbReference type="ARBA" id="ARBA00022679"/>
    </source>
</evidence>
<name>A0A4Z0V5P1_9BACT</name>
<dbReference type="GO" id="GO:0009244">
    <property type="term" value="P:lipopolysaccharide core region biosynthetic process"/>
    <property type="evidence" value="ECO:0007669"/>
    <property type="project" value="TreeGrafter"/>
</dbReference>
<dbReference type="InterPro" id="IPR000917">
    <property type="entry name" value="Sulfatase_N"/>
</dbReference>
<dbReference type="CDD" id="cd16017">
    <property type="entry name" value="LptA"/>
    <property type="match status" value="1"/>
</dbReference>
<dbReference type="InterPro" id="IPR058130">
    <property type="entry name" value="PEA_transf_C"/>
</dbReference>
<keyword evidence="6 7" id="KW-0472">Membrane</keyword>
<reference evidence="9 10" key="1">
    <citation type="submission" date="2019-02" db="EMBL/GenBank/DDBJ databases">
        <title>Isolation and identification of novel species under the genus Muribaculum.</title>
        <authorList>
            <person name="Miyake S."/>
            <person name="Ding Y."/>
            <person name="Low A."/>
            <person name="Soh M."/>
            <person name="Seedorf H."/>
        </authorList>
    </citation>
    <scope>NUCLEOTIDE SEQUENCE [LARGE SCALE GENOMIC DNA]</scope>
    <source>
        <strain evidence="9 10">TLL-A3</strain>
    </source>
</reference>
<keyword evidence="5 7" id="KW-1133">Transmembrane helix</keyword>
<dbReference type="PANTHER" id="PTHR30443:SF2">
    <property type="entry name" value="PHOSPHOETHANOLAMINE TRANSFERASE EPTC"/>
    <property type="match status" value="1"/>
</dbReference>
<dbReference type="AlphaFoldDB" id="A0A4Z0V5P1"/>
<comment type="subcellular location">
    <subcellularLocation>
        <location evidence="1">Cell membrane</location>
        <topology evidence="1">Multi-pass membrane protein</topology>
    </subcellularLocation>
</comment>
<keyword evidence="10" id="KW-1185">Reference proteome</keyword>
<evidence type="ECO:0000256" key="7">
    <source>
        <dbReference type="SAM" id="Phobius"/>
    </source>
</evidence>
<gene>
    <name evidence="9" type="ORF">EZ315_05280</name>
</gene>
<dbReference type="Gene3D" id="3.40.720.10">
    <property type="entry name" value="Alkaline Phosphatase, subunit A"/>
    <property type="match status" value="1"/>
</dbReference>
<evidence type="ECO:0000256" key="6">
    <source>
        <dbReference type="ARBA" id="ARBA00023136"/>
    </source>
</evidence>
<dbReference type="InterPro" id="IPR040423">
    <property type="entry name" value="PEA_transferase"/>
</dbReference>
<feature type="transmembrane region" description="Helical" evidence="7">
    <location>
        <begin position="21"/>
        <end position="44"/>
    </location>
</feature>
<feature type="transmembrane region" description="Helical" evidence="7">
    <location>
        <begin position="83"/>
        <end position="101"/>
    </location>
</feature>